<keyword evidence="2" id="KW-1185">Reference proteome</keyword>
<evidence type="ECO:0000313" key="2">
    <source>
        <dbReference type="Proteomes" id="UP000299102"/>
    </source>
</evidence>
<dbReference type="EMBL" id="BGZK01001136">
    <property type="protein sequence ID" value="GBP72196.1"/>
    <property type="molecule type" value="Genomic_DNA"/>
</dbReference>
<gene>
    <name evidence="1" type="ORF">EVAR_90379_1</name>
</gene>
<name>A0A4C1Y8C5_EUMVA</name>
<dbReference type="Proteomes" id="UP000299102">
    <property type="component" value="Unassembled WGS sequence"/>
</dbReference>
<dbReference type="AlphaFoldDB" id="A0A4C1Y8C5"/>
<proteinExistence type="predicted"/>
<reference evidence="1 2" key="1">
    <citation type="journal article" date="2019" name="Commun. Biol.">
        <title>The bagworm genome reveals a unique fibroin gene that provides high tensile strength.</title>
        <authorList>
            <person name="Kono N."/>
            <person name="Nakamura H."/>
            <person name="Ohtoshi R."/>
            <person name="Tomita M."/>
            <person name="Numata K."/>
            <person name="Arakawa K."/>
        </authorList>
    </citation>
    <scope>NUCLEOTIDE SEQUENCE [LARGE SCALE GENOMIC DNA]</scope>
</reference>
<evidence type="ECO:0000313" key="1">
    <source>
        <dbReference type="EMBL" id="GBP72196.1"/>
    </source>
</evidence>
<sequence length="82" mass="9446">MSNVWMRRRLLGNTQLSIPEIALAHDIFAETHLPALPGEKIVGEYDLEIGTMIGNEIKIVNGMRNRMDTRHQQQQHQGRNRV</sequence>
<accession>A0A4C1Y8C5</accession>
<organism evidence="1 2">
    <name type="scientific">Eumeta variegata</name>
    <name type="common">Bagworm moth</name>
    <name type="synonym">Eumeta japonica</name>
    <dbReference type="NCBI Taxonomy" id="151549"/>
    <lineage>
        <taxon>Eukaryota</taxon>
        <taxon>Metazoa</taxon>
        <taxon>Ecdysozoa</taxon>
        <taxon>Arthropoda</taxon>
        <taxon>Hexapoda</taxon>
        <taxon>Insecta</taxon>
        <taxon>Pterygota</taxon>
        <taxon>Neoptera</taxon>
        <taxon>Endopterygota</taxon>
        <taxon>Lepidoptera</taxon>
        <taxon>Glossata</taxon>
        <taxon>Ditrysia</taxon>
        <taxon>Tineoidea</taxon>
        <taxon>Psychidae</taxon>
        <taxon>Oiketicinae</taxon>
        <taxon>Eumeta</taxon>
    </lineage>
</organism>
<comment type="caution">
    <text evidence="1">The sequence shown here is derived from an EMBL/GenBank/DDBJ whole genome shotgun (WGS) entry which is preliminary data.</text>
</comment>
<protein>
    <submittedName>
        <fullName evidence="1">Uncharacterized protein</fullName>
    </submittedName>
</protein>